<protein>
    <submittedName>
        <fullName evidence="1">Spore coat putative kinase YutH</fullName>
    </submittedName>
</protein>
<evidence type="ECO:0000313" key="1">
    <source>
        <dbReference type="EMBL" id="MFC7370872.1"/>
    </source>
</evidence>
<dbReference type="EMBL" id="JBHTCP010000009">
    <property type="protein sequence ID" value="MFC7370872.1"/>
    <property type="molecule type" value="Genomic_DNA"/>
</dbReference>
<sequence length="346" mass="40603">MKMVVDAMFERDIYHNYQLVCEAKKLDRGFRTFWSRGERYIVVPQRNFSFEEIQEMVYVSECLKQAGETGIAELCPTVSSMPNAYIDGAAVMLFKLDTSERAPSQPIGEELAQFHKRSKNIHHYHPLQRTAYGQWAELWMKRMDDMHKRYYDVKQRKEKNDFDRLFLTSFPYYEGLGENAIQYIVDHGLERGPAGLGSSAVCHDRFTEGAWVDVDGSLAKLPVGWIVDHPVRDLAEYIRSNIYQDHFRNNQVLGFIDDYEKVKPLSKSSWRLLYGRLLFPVHYFDMVEGHYENERDIGKELFVRSFHDTVGKEHQNELFLRSFYRAIGLPVKELNIPVVDWLSTPY</sequence>
<keyword evidence="1" id="KW-0808">Transferase</keyword>
<dbReference type="Gene3D" id="3.90.1200.10">
    <property type="match status" value="1"/>
</dbReference>
<proteinExistence type="predicted"/>
<dbReference type="RefSeq" id="WP_379746888.1">
    <property type="nucleotide sequence ID" value="NZ_JBHTCP010000009.1"/>
</dbReference>
<name>A0ABW2NM42_9BACL</name>
<dbReference type="PANTHER" id="PTHR39179:SF2">
    <property type="entry name" value="ENDOSPORE COAT-ASSOCIATED PROTEIN YUTH"/>
    <property type="match status" value="1"/>
</dbReference>
<dbReference type="NCBIfam" id="TIGR02905">
    <property type="entry name" value="spore_yutH"/>
    <property type="match status" value="1"/>
</dbReference>
<gene>
    <name evidence="1" type="primary">yutH</name>
    <name evidence="1" type="ORF">ACFQPF_04225</name>
</gene>
<dbReference type="SUPFAM" id="SSF56112">
    <property type="entry name" value="Protein kinase-like (PK-like)"/>
    <property type="match status" value="1"/>
</dbReference>
<reference evidence="2" key="1">
    <citation type="journal article" date="2019" name="Int. J. Syst. Evol. Microbiol.">
        <title>The Global Catalogue of Microorganisms (GCM) 10K type strain sequencing project: providing services to taxonomists for standard genome sequencing and annotation.</title>
        <authorList>
            <consortium name="The Broad Institute Genomics Platform"/>
            <consortium name="The Broad Institute Genome Sequencing Center for Infectious Disease"/>
            <person name="Wu L."/>
            <person name="Ma J."/>
        </authorList>
    </citation>
    <scope>NUCLEOTIDE SEQUENCE [LARGE SCALE GENOMIC DNA]</scope>
    <source>
        <strain evidence="2">NBRC 106396</strain>
    </source>
</reference>
<keyword evidence="2" id="KW-1185">Reference proteome</keyword>
<dbReference type="InterPro" id="IPR014254">
    <property type="entry name" value="Spore_coat_YutH"/>
</dbReference>
<dbReference type="InterPro" id="IPR047175">
    <property type="entry name" value="CotS-like"/>
</dbReference>
<evidence type="ECO:0000313" key="2">
    <source>
        <dbReference type="Proteomes" id="UP001596549"/>
    </source>
</evidence>
<comment type="caution">
    <text evidence="1">The sequence shown here is derived from an EMBL/GenBank/DDBJ whole genome shotgun (WGS) entry which is preliminary data.</text>
</comment>
<accession>A0ABW2NM42</accession>
<dbReference type="PANTHER" id="PTHR39179">
    <property type="entry name" value="SPORE COAT PROTEIN I"/>
    <property type="match status" value="1"/>
</dbReference>
<dbReference type="Proteomes" id="UP001596549">
    <property type="component" value="Unassembled WGS sequence"/>
</dbReference>
<organism evidence="1 2">
    <name type="scientific">Fictibacillus iocasae</name>
    <dbReference type="NCBI Taxonomy" id="2715437"/>
    <lineage>
        <taxon>Bacteria</taxon>
        <taxon>Bacillati</taxon>
        <taxon>Bacillota</taxon>
        <taxon>Bacilli</taxon>
        <taxon>Bacillales</taxon>
        <taxon>Fictibacillaceae</taxon>
        <taxon>Fictibacillus</taxon>
    </lineage>
</organism>
<dbReference type="GO" id="GO:0016301">
    <property type="term" value="F:kinase activity"/>
    <property type="evidence" value="ECO:0007669"/>
    <property type="project" value="UniProtKB-KW"/>
</dbReference>
<dbReference type="InterPro" id="IPR011009">
    <property type="entry name" value="Kinase-like_dom_sf"/>
</dbReference>
<keyword evidence="1" id="KW-0418">Kinase</keyword>